<dbReference type="InterPro" id="IPR018062">
    <property type="entry name" value="HTH_AraC-typ_CS"/>
</dbReference>
<dbReference type="GO" id="GO:0005737">
    <property type="term" value="C:cytoplasm"/>
    <property type="evidence" value="ECO:0007669"/>
    <property type="project" value="UniProtKB-SubCell"/>
</dbReference>
<dbReference type="PANTHER" id="PTHR46796">
    <property type="entry name" value="HTH-TYPE TRANSCRIPTIONAL ACTIVATOR RHAS-RELATED"/>
    <property type="match status" value="1"/>
</dbReference>
<organism evidence="8 9">
    <name type="scientific">Pseudomonas chlororaphis</name>
    <dbReference type="NCBI Taxonomy" id="587753"/>
    <lineage>
        <taxon>Bacteria</taxon>
        <taxon>Pseudomonadati</taxon>
        <taxon>Pseudomonadota</taxon>
        <taxon>Gammaproteobacteria</taxon>
        <taxon>Pseudomonadales</taxon>
        <taxon>Pseudomonadaceae</taxon>
        <taxon>Pseudomonas</taxon>
    </lineage>
</organism>
<dbReference type="InterPro" id="IPR009057">
    <property type="entry name" value="Homeodomain-like_sf"/>
</dbReference>
<dbReference type="PRINTS" id="PR00032">
    <property type="entry name" value="HTHARAC"/>
</dbReference>
<keyword evidence="4" id="KW-0010">Activator</keyword>
<feature type="domain" description="HTH araC/xylS-type" evidence="7">
    <location>
        <begin position="102"/>
        <end position="200"/>
    </location>
</feature>
<keyword evidence="3" id="KW-0238">DNA-binding</keyword>
<dbReference type="AlphaFoldDB" id="A0A0D5XY56"/>
<dbReference type="SMART" id="SM00342">
    <property type="entry name" value="HTH_ARAC"/>
    <property type="match status" value="1"/>
</dbReference>
<dbReference type="Proteomes" id="UP000032748">
    <property type="component" value="Chromosome"/>
</dbReference>
<dbReference type="InterPro" id="IPR020449">
    <property type="entry name" value="Tscrpt_reg_AraC-type_HTH"/>
</dbReference>
<dbReference type="GO" id="GO:0003700">
    <property type="term" value="F:DNA-binding transcription factor activity"/>
    <property type="evidence" value="ECO:0007669"/>
    <property type="project" value="InterPro"/>
</dbReference>
<reference evidence="8 9" key="1">
    <citation type="journal article" date="2015" name="Mol. Plant Microbe Interact.">
        <title>Comparative Genomic Analysis of Pseudomonas chlororaphis PCL1606 Reveals New Insight into Antifungal Compounds Involved in Biocontrol.</title>
        <authorList>
            <person name="Calderon C.E."/>
            <person name="Ramos C."/>
            <person name="de Vicente A."/>
            <person name="Cazorla F.M."/>
        </authorList>
    </citation>
    <scope>NUCLEOTIDE SEQUENCE [LARGE SCALE GENOMIC DNA]</scope>
    <source>
        <strain evidence="8 9">PCL1606</strain>
    </source>
</reference>
<dbReference type="KEGG" id="pcz:PCL1606_21990"/>
<evidence type="ECO:0000256" key="1">
    <source>
        <dbReference type="ARBA" id="ARBA00004496"/>
    </source>
</evidence>
<dbReference type="InterPro" id="IPR018060">
    <property type="entry name" value="HTH_AraC"/>
</dbReference>
<evidence type="ECO:0000256" key="6">
    <source>
        <dbReference type="ARBA" id="ARBA00037345"/>
    </source>
</evidence>
<proteinExistence type="predicted"/>
<sequence length="204" mass="23386">MDLIPKDAEFTATYIGRPIRLTTISFSDELISLIPSRRDLFHIRARFYMMDKFLVAACGEFVKTDSSLLKETLALTILSHSAQLQTESSHSGQGVLSKHLKDLLTDYIEEHLDTEIKIADLAELSQISTFHFIRLFRNSFNLTPYQYIIQRRLIRAEVLLVHTMQPIIDIALACGFQGASQFSYAFKKNKGVSPIEFRRRQSLI</sequence>
<protein>
    <recommendedName>
        <fullName evidence="7">HTH araC/xylS-type domain-containing protein</fullName>
    </recommendedName>
</protein>
<evidence type="ECO:0000256" key="2">
    <source>
        <dbReference type="ARBA" id="ARBA00023015"/>
    </source>
</evidence>
<dbReference type="PATRIC" id="fig|587753.10.peg.2195"/>
<keyword evidence="2" id="KW-0805">Transcription regulation</keyword>
<evidence type="ECO:0000256" key="3">
    <source>
        <dbReference type="ARBA" id="ARBA00023125"/>
    </source>
</evidence>
<dbReference type="Pfam" id="PF12833">
    <property type="entry name" value="HTH_18"/>
    <property type="match status" value="1"/>
</dbReference>
<evidence type="ECO:0000256" key="5">
    <source>
        <dbReference type="ARBA" id="ARBA00023163"/>
    </source>
</evidence>
<dbReference type="EMBL" id="CP011110">
    <property type="protein sequence ID" value="AKA23652.1"/>
    <property type="molecule type" value="Genomic_DNA"/>
</dbReference>
<dbReference type="PANTHER" id="PTHR46796:SF6">
    <property type="entry name" value="ARAC SUBFAMILY"/>
    <property type="match status" value="1"/>
</dbReference>
<comment type="subcellular location">
    <subcellularLocation>
        <location evidence="1">Cytoplasm</location>
    </subcellularLocation>
</comment>
<dbReference type="SUPFAM" id="SSF46689">
    <property type="entry name" value="Homeodomain-like"/>
    <property type="match status" value="2"/>
</dbReference>
<dbReference type="InterPro" id="IPR050204">
    <property type="entry name" value="AraC_XylS_family_regulators"/>
</dbReference>
<evidence type="ECO:0000259" key="7">
    <source>
        <dbReference type="PROSITE" id="PS01124"/>
    </source>
</evidence>
<evidence type="ECO:0000313" key="8">
    <source>
        <dbReference type="EMBL" id="AKA23652.1"/>
    </source>
</evidence>
<dbReference type="Gene3D" id="1.10.10.60">
    <property type="entry name" value="Homeodomain-like"/>
    <property type="match status" value="2"/>
</dbReference>
<evidence type="ECO:0000313" key="9">
    <source>
        <dbReference type="Proteomes" id="UP000032748"/>
    </source>
</evidence>
<accession>A0A0D5XY56</accession>
<dbReference type="GO" id="GO:0043565">
    <property type="term" value="F:sequence-specific DNA binding"/>
    <property type="evidence" value="ECO:0007669"/>
    <property type="project" value="InterPro"/>
</dbReference>
<name>A0A0D5XY56_9PSED</name>
<dbReference type="PROSITE" id="PS00041">
    <property type="entry name" value="HTH_ARAC_FAMILY_1"/>
    <property type="match status" value="1"/>
</dbReference>
<comment type="function">
    <text evidence="6">Regulatory protein of the TOL plasmid xyl operons. XylS activates the xylXYZLTEGFJQKIH operon required for the degradation of toluene, m-xylene and p-xylene.</text>
</comment>
<evidence type="ECO:0000256" key="4">
    <source>
        <dbReference type="ARBA" id="ARBA00023159"/>
    </source>
</evidence>
<dbReference type="PROSITE" id="PS01124">
    <property type="entry name" value="HTH_ARAC_FAMILY_2"/>
    <property type="match status" value="1"/>
</dbReference>
<gene>
    <name evidence="8" type="ORF">PCL1606_21990</name>
</gene>
<dbReference type="GO" id="GO:0009893">
    <property type="term" value="P:positive regulation of metabolic process"/>
    <property type="evidence" value="ECO:0007669"/>
    <property type="project" value="UniProtKB-ARBA"/>
</dbReference>
<keyword evidence="5" id="KW-0804">Transcription</keyword>